<dbReference type="Pfam" id="PF13328">
    <property type="entry name" value="HD_4"/>
    <property type="match status" value="1"/>
</dbReference>
<dbReference type="InterPro" id="IPR004095">
    <property type="entry name" value="TGS"/>
</dbReference>
<dbReference type="Pfam" id="PF04607">
    <property type="entry name" value="RelA_SpoT"/>
    <property type="match status" value="1"/>
</dbReference>
<dbReference type="InterPro" id="IPR003607">
    <property type="entry name" value="HD/PDEase_dom"/>
</dbReference>
<reference evidence="6" key="1">
    <citation type="journal article" date="2019" name="Int. J. Syst. Evol. Microbiol.">
        <title>The Global Catalogue of Microorganisms (GCM) 10K type strain sequencing project: providing services to taxonomists for standard genome sequencing and annotation.</title>
        <authorList>
            <consortium name="The Broad Institute Genomics Platform"/>
            <consortium name="The Broad Institute Genome Sequencing Center for Infectious Disease"/>
            <person name="Wu L."/>
            <person name="Ma J."/>
        </authorList>
    </citation>
    <scope>NUCLEOTIDE SEQUENCE [LARGE SCALE GENOMIC DNA]</scope>
    <source>
        <strain evidence="6">CGMCC 1.9106</strain>
    </source>
</reference>
<sequence length="647" mass="71521">MSSVDAEAATVATGIPVTGRAGESMLTTRLRAMLSWPNMRERAPAPADPVTALIKAHHQVHSGSDVALLRRAYLVAERMHRGQMRKSGDPYITHPLAVAEILAHLGMDGTTLAAALLHDTVEDTSYTLAQLRADFGPDVAHLVDGVTKFDKAHFGARAEAETIRKMIVAAGQDIRVLVIKLADRLHNMQTLDARSAASRARIAGATREVLVPLCDRLGIQALKRELEDKVLLFLDPEEYERIDGMVSNRPDWNDYVQNLVTLGRGALRREKLDGRVKPRPRHYYSIWKDTQQAGSPVPMDLPRIVVILDGDDPDCYAALCAVHQQWKPIPGRFKDFIAAPKNNLYRSLHTTVLGPGDQMVEVLIRTEQMHRAVEYGVVAPFRYPARQSRRSTALSIFNPVRTAPREVVPPPRQHGEHAWLRRALDLEQAAPDAVQFVETLRCDLAEQQIQVFAWGRQLLLPAGASPVDVAYELGTRTGDRCVAATVNGVLTPLNAALTDGDVVDILVSRARNHPGPRREWLEFVKSPNARLRLSRRFTEPEVAAGTVSDRLQLGRAAIGLALRRRDRALADEQRLISLAQALDYPDLDTLLIAVAEHRVSADTIVDQLIASVDNQNEAARTPPVNVVPPRREAADTPPRRSSTSLAR</sequence>
<gene>
    <name evidence="5" type="ORF">ACFQO7_25610</name>
</gene>
<evidence type="ECO:0000313" key="6">
    <source>
        <dbReference type="Proteomes" id="UP001596392"/>
    </source>
</evidence>
<proteinExistence type="inferred from homology"/>
<dbReference type="InterPro" id="IPR012675">
    <property type="entry name" value="Beta-grasp_dom_sf"/>
</dbReference>
<dbReference type="InterPro" id="IPR007685">
    <property type="entry name" value="RelA_SpoT"/>
</dbReference>
<accession>A0ABW2H0Q1</accession>
<keyword evidence="5" id="KW-0808">Transferase</keyword>
<evidence type="ECO:0000313" key="5">
    <source>
        <dbReference type="EMBL" id="MFC7245867.1"/>
    </source>
</evidence>
<feature type="domain" description="TGS" evidence="4">
    <location>
        <begin position="445"/>
        <end position="507"/>
    </location>
</feature>
<dbReference type="Gene3D" id="3.10.20.30">
    <property type="match status" value="1"/>
</dbReference>
<dbReference type="Pfam" id="PF02824">
    <property type="entry name" value="TGS"/>
    <property type="match status" value="1"/>
</dbReference>
<evidence type="ECO:0000256" key="1">
    <source>
        <dbReference type="ARBA" id="ARBA00007476"/>
    </source>
</evidence>
<dbReference type="PROSITE" id="PS51831">
    <property type="entry name" value="HD"/>
    <property type="match status" value="1"/>
</dbReference>
<dbReference type="SUPFAM" id="SSF109604">
    <property type="entry name" value="HD-domain/PDEase-like"/>
    <property type="match status" value="1"/>
</dbReference>
<organism evidence="5 6">
    <name type="scientific">Catellatospora aurea</name>
    <dbReference type="NCBI Taxonomy" id="1337874"/>
    <lineage>
        <taxon>Bacteria</taxon>
        <taxon>Bacillati</taxon>
        <taxon>Actinomycetota</taxon>
        <taxon>Actinomycetes</taxon>
        <taxon>Micromonosporales</taxon>
        <taxon>Micromonosporaceae</taxon>
        <taxon>Catellatospora</taxon>
    </lineage>
</organism>
<evidence type="ECO:0000256" key="2">
    <source>
        <dbReference type="SAM" id="MobiDB-lite"/>
    </source>
</evidence>
<dbReference type="InterPro" id="IPR012676">
    <property type="entry name" value="TGS-like"/>
</dbReference>
<comment type="similarity">
    <text evidence="1">Belongs to the RelA/SpoT family.</text>
</comment>
<keyword evidence="6" id="KW-1185">Reference proteome</keyword>
<dbReference type="InterPro" id="IPR043519">
    <property type="entry name" value="NT_sf"/>
</dbReference>
<dbReference type="EC" id="2.7.6.5" evidence="5"/>
<dbReference type="RefSeq" id="WP_376808752.1">
    <property type="nucleotide sequence ID" value="NZ_JBHTAC010000031.1"/>
</dbReference>
<dbReference type="GO" id="GO:0008728">
    <property type="term" value="F:GTP diphosphokinase activity"/>
    <property type="evidence" value="ECO:0007669"/>
    <property type="project" value="UniProtKB-EC"/>
</dbReference>
<dbReference type="Gene3D" id="1.10.3210.10">
    <property type="entry name" value="Hypothetical protein af1432"/>
    <property type="match status" value="1"/>
</dbReference>
<dbReference type="InterPro" id="IPR006674">
    <property type="entry name" value="HD_domain"/>
</dbReference>
<evidence type="ECO:0000259" key="3">
    <source>
        <dbReference type="PROSITE" id="PS51831"/>
    </source>
</evidence>
<feature type="compositionally biased region" description="Basic and acidic residues" evidence="2">
    <location>
        <begin position="629"/>
        <end position="638"/>
    </location>
</feature>
<feature type="compositionally biased region" description="Low complexity" evidence="2">
    <location>
        <begin position="618"/>
        <end position="628"/>
    </location>
</feature>
<dbReference type="CDD" id="cd05399">
    <property type="entry name" value="NT_Rel-Spo_like"/>
    <property type="match status" value="1"/>
</dbReference>
<dbReference type="PROSITE" id="PS51880">
    <property type="entry name" value="TGS"/>
    <property type="match status" value="1"/>
</dbReference>
<dbReference type="Gene3D" id="3.30.460.10">
    <property type="entry name" value="Beta Polymerase, domain 2"/>
    <property type="match status" value="1"/>
</dbReference>
<dbReference type="SUPFAM" id="SSF81271">
    <property type="entry name" value="TGS-like"/>
    <property type="match status" value="1"/>
</dbReference>
<dbReference type="SMART" id="SM00954">
    <property type="entry name" value="RelA_SpoT"/>
    <property type="match status" value="1"/>
</dbReference>
<protein>
    <submittedName>
        <fullName evidence="5">RelA/SpoT family protein</fullName>
        <ecNumber evidence="5">2.7.6.5</ecNumber>
    </submittedName>
</protein>
<feature type="domain" description="HD" evidence="3">
    <location>
        <begin position="91"/>
        <end position="188"/>
    </location>
</feature>
<dbReference type="CDD" id="cd00077">
    <property type="entry name" value="HDc"/>
    <property type="match status" value="1"/>
</dbReference>
<comment type="caution">
    <text evidence="5">The sequence shown here is derived from an EMBL/GenBank/DDBJ whole genome shotgun (WGS) entry which is preliminary data.</text>
</comment>
<dbReference type="EMBL" id="JBHTAC010000031">
    <property type="protein sequence ID" value="MFC7245867.1"/>
    <property type="molecule type" value="Genomic_DNA"/>
</dbReference>
<dbReference type="SUPFAM" id="SSF81301">
    <property type="entry name" value="Nucleotidyltransferase"/>
    <property type="match status" value="1"/>
</dbReference>
<evidence type="ECO:0000259" key="4">
    <source>
        <dbReference type="PROSITE" id="PS51880"/>
    </source>
</evidence>
<dbReference type="PANTHER" id="PTHR21262">
    <property type="entry name" value="GUANOSINE-3',5'-BIS DIPHOSPHATE 3'-PYROPHOSPHOHYDROLASE"/>
    <property type="match status" value="1"/>
</dbReference>
<name>A0ABW2H0Q1_9ACTN</name>
<dbReference type="PANTHER" id="PTHR21262:SF31">
    <property type="entry name" value="GTP PYROPHOSPHOKINASE"/>
    <property type="match status" value="1"/>
</dbReference>
<dbReference type="Proteomes" id="UP001596392">
    <property type="component" value="Unassembled WGS sequence"/>
</dbReference>
<dbReference type="SMART" id="SM00471">
    <property type="entry name" value="HDc"/>
    <property type="match status" value="1"/>
</dbReference>
<feature type="region of interest" description="Disordered" evidence="2">
    <location>
        <begin position="616"/>
        <end position="647"/>
    </location>
</feature>